<keyword evidence="5" id="KW-1185">Reference proteome</keyword>
<evidence type="ECO:0000259" key="3">
    <source>
        <dbReference type="Pfam" id="PF00884"/>
    </source>
</evidence>
<dbReference type="PANTHER" id="PTHR43751">
    <property type="entry name" value="SULFATASE"/>
    <property type="match status" value="1"/>
</dbReference>
<feature type="transmembrane region" description="Helical" evidence="2">
    <location>
        <begin position="172"/>
        <end position="193"/>
    </location>
</feature>
<dbReference type="Proteomes" id="UP000064967">
    <property type="component" value="Chromosome"/>
</dbReference>
<keyword evidence="2" id="KW-0472">Membrane</keyword>
<evidence type="ECO:0000256" key="2">
    <source>
        <dbReference type="SAM" id="Phobius"/>
    </source>
</evidence>
<gene>
    <name evidence="4" type="ORF">AKJ09_07760</name>
</gene>
<accession>A0A0K1Q606</accession>
<proteinExistence type="predicted"/>
<keyword evidence="2" id="KW-1133">Transmembrane helix</keyword>
<evidence type="ECO:0000313" key="4">
    <source>
        <dbReference type="EMBL" id="AKV01097.1"/>
    </source>
</evidence>
<organism evidence="4 5">
    <name type="scientific">Labilithrix luteola</name>
    <dbReference type="NCBI Taxonomy" id="1391654"/>
    <lineage>
        <taxon>Bacteria</taxon>
        <taxon>Pseudomonadati</taxon>
        <taxon>Myxococcota</taxon>
        <taxon>Polyangia</taxon>
        <taxon>Polyangiales</taxon>
        <taxon>Labilitrichaceae</taxon>
        <taxon>Labilithrix</taxon>
    </lineage>
</organism>
<evidence type="ECO:0000313" key="5">
    <source>
        <dbReference type="Proteomes" id="UP000064967"/>
    </source>
</evidence>
<feature type="transmembrane region" description="Helical" evidence="2">
    <location>
        <begin position="200"/>
        <end position="217"/>
    </location>
</feature>
<dbReference type="KEGG" id="llu:AKJ09_07760"/>
<sequence>MASVAATLDLDRDLDPDFARDPLSHPPSSGSGASQTPSRLVSPRTAARVRRWLGRLLLFVPTIAIVAVDLGKRRERLLGFEGQDLAFYLLSVLVGFLLWSSLLAVATRRRGFARWPVRVILVLAALLLVGGQIYSFGRYQAYVNHRAVLVGTSFLPSVGQQLWFDRWSFARVLLPCLALALVLPFSGTMLAPLRKRSRGWLCLDVALVAVLTAAFVSPERGAEQGQPPDVMYVSALGQLARAHWDHNETVERVHPGPRTPEPVPPLVAKPAIKRNVIMLVTESVRAQSICLDYETNCKWTPFSNEAAKDRIPLTQMRALDSTTAISLAIMWGGLLPTESREKLHSAPILWEYAHAAGLETAYYTSQNLLFGNSGTWLEGTPWTRHISATMLDPEATYETGADDGKLVDWALADLSSLKEPYLAVVHLSNTHFPYKVDPEHMPFTPQEEATGPGYENEILNRYQDAIYLQDIAVGRFVDGLKKRSDAARTVLVYVSDHGEQMREKGAVGHTGTLYDPEIRIPFWVNAPAGTLTAAEEKHLRELHETPVTSLDVFPTMMDLLGLWDAPPIASFKTHIPGQSLLRGGSPTDRGVVFTNCTELWACAFKNWGAVRGSKKLIANQGDRSWNCYDVKTDPEENNPLDLAACGDLLPMAEKTMGGRPF</sequence>
<dbReference type="PATRIC" id="fig|1391654.3.peg.7867"/>
<dbReference type="InterPro" id="IPR000917">
    <property type="entry name" value="Sulfatase_N"/>
</dbReference>
<name>A0A0K1Q606_9BACT</name>
<dbReference type="InterPro" id="IPR052701">
    <property type="entry name" value="GAG_Ulvan_Degrading_Sulfatases"/>
</dbReference>
<dbReference type="SUPFAM" id="SSF53649">
    <property type="entry name" value="Alkaline phosphatase-like"/>
    <property type="match status" value="1"/>
</dbReference>
<keyword evidence="2" id="KW-0812">Transmembrane</keyword>
<feature type="domain" description="Sulfatase N-terminal" evidence="3">
    <location>
        <begin position="274"/>
        <end position="561"/>
    </location>
</feature>
<reference evidence="4 5" key="1">
    <citation type="submission" date="2015-08" db="EMBL/GenBank/DDBJ databases">
        <authorList>
            <person name="Babu N.S."/>
            <person name="Beckwith C.J."/>
            <person name="Beseler K.G."/>
            <person name="Brison A."/>
            <person name="Carone J.V."/>
            <person name="Caskin T.P."/>
            <person name="Diamond M."/>
            <person name="Durham M.E."/>
            <person name="Foxe J.M."/>
            <person name="Go M."/>
            <person name="Henderson B.A."/>
            <person name="Jones I.B."/>
            <person name="McGettigan J.A."/>
            <person name="Micheletti S.J."/>
            <person name="Nasrallah M.E."/>
            <person name="Ortiz D."/>
            <person name="Piller C.R."/>
            <person name="Privatt S.R."/>
            <person name="Schneider S.L."/>
            <person name="Sharp S."/>
            <person name="Smith T.C."/>
            <person name="Stanton J.D."/>
            <person name="Ullery H.E."/>
            <person name="Wilson R.J."/>
            <person name="Serrano M.G."/>
            <person name="Buck G."/>
            <person name="Lee V."/>
            <person name="Wang Y."/>
            <person name="Carvalho R."/>
            <person name="Voegtly L."/>
            <person name="Shi R."/>
            <person name="Duckworth R."/>
            <person name="Johnson A."/>
            <person name="Loviza R."/>
            <person name="Walstead R."/>
            <person name="Shah Z."/>
            <person name="Kiflezghi M."/>
            <person name="Wade K."/>
            <person name="Ball S.L."/>
            <person name="Bradley K.W."/>
            <person name="Asai D.J."/>
            <person name="Bowman C.A."/>
            <person name="Russell D.A."/>
            <person name="Pope W.H."/>
            <person name="Jacobs-Sera D."/>
            <person name="Hendrix R.W."/>
            <person name="Hatfull G.F."/>
        </authorList>
    </citation>
    <scope>NUCLEOTIDE SEQUENCE [LARGE SCALE GENOMIC DNA]</scope>
    <source>
        <strain evidence="4 5">DSM 27648</strain>
    </source>
</reference>
<dbReference type="Gene3D" id="3.40.720.10">
    <property type="entry name" value="Alkaline Phosphatase, subunit A"/>
    <property type="match status" value="1"/>
</dbReference>
<feature type="transmembrane region" description="Helical" evidence="2">
    <location>
        <begin position="117"/>
        <end position="136"/>
    </location>
</feature>
<dbReference type="Pfam" id="PF00884">
    <property type="entry name" value="Sulfatase"/>
    <property type="match status" value="1"/>
</dbReference>
<evidence type="ECO:0000256" key="1">
    <source>
        <dbReference type="SAM" id="MobiDB-lite"/>
    </source>
</evidence>
<feature type="transmembrane region" description="Helical" evidence="2">
    <location>
        <begin position="52"/>
        <end position="70"/>
    </location>
</feature>
<feature type="region of interest" description="Disordered" evidence="1">
    <location>
        <begin position="21"/>
        <end position="42"/>
    </location>
</feature>
<dbReference type="EMBL" id="CP012333">
    <property type="protein sequence ID" value="AKV01097.1"/>
    <property type="molecule type" value="Genomic_DNA"/>
</dbReference>
<feature type="transmembrane region" description="Helical" evidence="2">
    <location>
        <begin position="85"/>
        <end position="105"/>
    </location>
</feature>
<dbReference type="PANTHER" id="PTHR43751:SF3">
    <property type="entry name" value="SULFATASE N-TERMINAL DOMAIN-CONTAINING PROTEIN"/>
    <property type="match status" value="1"/>
</dbReference>
<feature type="compositionally biased region" description="Polar residues" evidence="1">
    <location>
        <begin position="26"/>
        <end position="39"/>
    </location>
</feature>
<dbReference type="STRING" id="1391654.AKJ09_07760"/>
<dbReference type="AlphaFoldDB" id="A0A0K1Q606"/>
<dbReference type="InterPro" id="IPR017850">
    <property type="entry name" value="Alkaline_phosphatase_core_sf"/>
</dbReference>
<protein>
    <submittedName>
        <fullName evidence="4">Putative sulfatase</fullName>
    </submittedName>
</protein>